<organism evidence="2 3">
    <name type="scientific">Corallococcus carmarthensis</name>
    <dbReference type="NCBI Taxonomy" id="2316728"/>
    <lineage>
        <taxon>Bacteria</taxon>
        <taxon>Pseudomonadati</taxon>
        <taxon>Myxococcota</taxon>
        <taxon>Myxococcia</taxon>
        <taxon>Myxococcales</taxon>
        <taxon>Cystobacterineae</taxon>
        <taxon>Myxococcaceae</taxon>
        <taxon>Corallococcus</taxon>
    </lineage>
</organism>
<protein>
    <submittedName>
        <fullName evidence="2">Uncharacterized protein</fullName>
    </submittedName>
</protein>
<evidence type="ECO:0000313" key="2">
    <source>
        <dbReference type="EMBL" id="RKH01979.1"/>
    </source>
</evidence>
<dbReference type="AlphaFoldDB" id="A0A3A8K490"/>
<keyword evidence="3" id="KW-1185">Reference proteome</keyword>
<name>A0A3A8K490_9BACT</name>
<dbReference type="EMBL" id="RAWE01000061">
    <property type="protein sequence ID" value="RKH01979.1"/>
    <property type="molecule type" value="Genomic_DNA"/>
</dbReference>
<feature type="region of interest" description="Disordered" evidence="1">
    <location>
        <begin position="126"/>
        <end position="151"/>
    </location>
</feature>
<evidence type="ECO:0000313" key="3">
    <source>
        <dbReference type="Proteomes" id="UP000268313"/>
    </source>
</evidence>
<gene>
    <name evidence="2" type="ORF">D7X32_18500</name>
</gene>
<proteinExistence type="predicted"/>
<accession>A0A3A8K490</accession>
<comment type="caution">
    <text evidence="2">The sequence shown here is derived from an EMBL/GenBank/DDBJ whole genome shotgun (WGS) entry which is preliminary data.</text>
</comment>
<sequence>MAAMSFLNLPIHDAEVTGVRMDWSRALLHLELVLHTCERARVDFSGARWWSLARFERQNVLVDIHEWKAGNPATAERCRDLGVDAFWTRKVLADEYTLYEVAPSVGLGGYCLAHAAEVCRDAPVTASVTPPEGGAHPAVRSPRSRKPRDANTMCGCCSGSWWTSSASR</sequence>
<evidence type="ECO:0000256" key="1">
    <source>
        <dbReference type="SAM" id="MobiDB-lite"/>
    </source>
</evidence>
<dbReference type="Proteomes" id="UP000268313">
    <property type="component" value="Unassembled WGS sequence"/>
</dbReference>
<reference evidence="3" key="1">
    <citation type="submission" date="2018-09" db="EMBL/GenBank/DDBJ databases">
        <authorList>
            <person name="Livingstone P.G."/>
            <person name="Whitworth D.E."/>
        </authorList>
    </citation>
    <scope>NUCLEOTIDE SEQUENCE [LARGE SCALE GENOMIC DNA]</scope>
    <source>
        <strain evidence="3">CA043D</strain>
    </source>
</reference>